<keyword evidence="2" id="KW-1185">Reference proteome</keyword>
<accession>A0A9X3UHW4</accession>
<evidence type="ECO:0000313" key="2">
    <source>
        <dbReference type="Proteomes" id="UP001151234"/>
    </source>
</evidence>
<gene>
    <name evidence="1" type="ORF">OQ273_09310</name>
</gene>
<name>A0A9X3UHW4_9HYPH</name>
<reference evidence="1" key="1">
    <citation type="submission" date="2022-11" db="EMBL/GenBank/DDBJ databases">
        <title>Draft genome sequence of Hoeflea poritis E7-10 and Hoeflea prorocentri PM5-8, separated from scleractinian coral Porites lutea and marine dinoflagellate.</title>
        <authorList>
            <person name="Zhang G."/>
            <person name="Wei Q."/>
            <person name="Cai L."/>
        </authorList>
    </citation>
    <scope>NUCLEOTIDE SEQUENCE</scope>
    <source>
        <strain evidence="1">PM5-8</strain>
    </source>
</reference>
<dbReference type="Proteomes" id="UP001151234">
    <property type="component" value="Unassembled WGS sequence"/>
</dbReference>
<evidence type="ECO:0000313" key="1">
    <source>
        <dbReference type="EMBL" id="MDA5398764.1"/>
    </source>
</evidence>
<protein>
    <submittedName>
        <fullName evidence="1">Uncharacterized protein</fullName>
    </submittedName>
</protein>
<sequence>MKYAKIIDGVVDVIRLQKPYGRGWSKVSDGVYANFLDNGNGTFSPPSSPASTQAVDYPLSPAQFDVALSLMRITVEQIDMAIDEVINDPAENAFAKSKIRKSLEYERTDRLFSSLAPILGVSDAQIDEAWIHARDFR</sequence>
<dbReference type="EMBL" id="JAPJZI010000001">
    <property type="protein sequence ID" value="MDA5398764.1"/>
    <property type="molecule type" value="Genomic_DNA"/>
</dbReference>
<comment type="caution">
    <text evidence="1">The sequence shown here is derived from an EMBL/GenBank/DDBJ whole genome shotgun (WGS) entry which is preliminary data.</text>
</comment>
<dbReference type="AlphaFoldDB" id="A0A9X3UHW4"/>
<organism evidence="1 2">
    <name type="scientific">Hoeflea prorocentri</name>
    <dbReference type="NCBI Taxonomy" id="1922333"/>
    <lineage>
        <taxon>Bacteria</taxon>
        <taxon>Pseudomonadati</taxon>
        <taxon>Pseudomonadota</taxon>
        <taxon>Alphaproteobacteria</taxon>
        <taxon>Hyphomicrobiales</taxon>
        <taxon>Rhizobiaceae</taxon>
        <taxon>Hoeflea</taxon>
    </lineage>
</organism>
<dbReference type="RefSeq" id="WP_267990168.1">
    <property type="nucleotide sequence ID" value="NZ_JAPJZI010000001.1"/>
</dbReference>
<proteinExistence type="predicted"/>